<dbReference type="GO" id="GO:0016791">
    <property type="term" value="F:phosphatase activity"/>
    <property type="evidence" value="ECO:0007669"/>
    <property type="project" value="TreeGrafter"/>
</dbReference>
<dbReference type="PANTHER" id="PTHR48100">
    <property type="entry name" value="BROAD-SPECIFICITY PHOSPHATASE YOR283W-RELATED"/>
    <property type="match status" value="1"/>
</dbReference>
<dbReference type="Pfam" id="PF00300">
    <property type="entry name" value="His_Phos_1"/>
    <property type="match status" value="1"/>
</dbReference>
<protein>
    <submittedName>
        <fullName evidence="3">Histidine phosphatase family protein</fullName>
    </submittedName>
</protein>
<dbReference type="InterPro" id="IPR050275">
    <property type="entry name" value="PGM_Phosphatase"/>
</dbReference>
<sequence>MTQLIARPYWYLRHGETDWNAEGRSQGRSDIPLNARGVAQAEAAGALLARDEAAYAPVARIVSSPLCRALRTAQIVARAMAAPGGEALPVGVDDGLQEVCFGDQEGQPMGDWYDSWIAGDYTPSGAEPFAELRARAVAAVNRALDGEGTVLIVCHGAMFRALRSAMGLPANVRLPNATPLWVRPPVPDAAGGSAAWSLDVMG</sequence>
<dbReference type="RefSeq" id="WP_182950284.1">
    <property type="nucleotide sequence ID" value="NZ_JABEQK010000009.1"/>
</dbReference>
<evidence type="ECO:0000313" key="4">
    <source>
        <dbReference type="Proteomes" id="UP000540556"/>
    </source>
</evidence>
<feature type="active site" description="Proton donor/acceptor" evidence="1">
    <location>
        <position position="98"/>
    </location>
</feature>
<dbReference type="InterPro" id="IPR029033">
    <property type="entry name" value="His_PPase_superfam"/>
</dbReference>
<feature type="active site" description="Tele-phosphohistidine intermediate" evidence="1">
    <location>
        <position position="14"/>
    </location>
</feature>
<reference evidence="3 4" key="1">
    <citation type="submission" date="2020-04" db="EMBL/GenBank/DDBJ databases">
        <title>Description of novel Gluconacetobacter.</title>
        <authorList>
            <person name="Sombolestani A."/>
        </authorList>
    </citation>
    <scope>NUCLEOTIDE SEQUENCE [LARGE SCALE GENOMIC DNA]</scope>
    <source>
        <strain evidence="3 4">LMG 27800</strain>
    </source>
</reference>
<organism evidence="3 4">
    <name type="scientific">Gluconacetobacter takamatsuzukensis</name>
    <dbReference type="NCBI Taxonomy" id="1286190"/>
    <lineage>
        <taxon>Bacteria</taxon>
        <taxon>Pseudomonadati</taxon>
        <taxon>Pseudomonadota</taxon>
        <taxon>Alphaproteobacteria</taxon>
        <taxon>Acetobacterales</taxon>
        <taxon>Acetobacteraceae</taxon>
        <taxon>Gluconacetobacter</taxon>
    </lineage>
</organism>
<dbReference type="GO" id="GO:0005737">
    <property type="term" value="C:cytoplasm"/>
    <property type="evidence" value="ECO:0007669"/>
    <property type="project" value="TreeGrafter"/>
</dbReference>
<feature type="binding site" evidence="2">
    <location>
        <position position="68"/>
    </location>
    <ligand>
        <name>substrate</name>
    </ligand>
</feature>
<dbReference type="CDD" id="cd07067">
    <property type="entry name" value="HP_PGM_like"/>
    <property type="match status" value="1"/>
</dbReference>
<keyword evidence="4" id="KW-1185">Reference proteome</keyword>
<dbReference type="Gene3D" id="3.40.50.1240">
    <property type="entry name" value="Phosphoglycerate mutase-like"/>
    <property type="match status" value="1"/>
</dbReference>
<name>A0A7W4KF92_9PROT</name>
<dbReference type="Proteomes" id="UP000540556">
    <property type="component" value="Unassembled WGS sequence"/>
</dbReference>
<dbReference type="EMBL" id="JABEQK010000009">
    <property type="protein sequence ID" value="MBB2205740.1"/>
    <property type="molecule type" value="Genomic_DNA"/>
</dbReference>
<accession>A0A7W4KF92</accession>
<dbReference type="AlphaFoldDB" id="A0A7W4KF92"/>
<feature type="binding site" evidence="2">
    <location>
        <begin position="13"/>
        <end position="20"/>
    </location>
    <ligand>
        <name>substrate</name>
    </ligand>
</feature>
<dbReference type="InterPro" id="IPR013078">
    <property type="entry name" value="His_Pase_superF_clade-1"/>
</dbReference>
<dbReference type="SMART" id="SM00855">
    <property type="entry name" value="PGAM"/>
    <property type="match status" value="1"/>
</dbReference>
<dbReference type="SUPFAM" id="SSF53254">
    <property type="entry name" value="Phosphoglycerate mutase-like"/>
    <property type="match status" value="1"/>
</dbReference>
<evidence type="ECO:0000313" key="3">
    <source>
        <dbReference type="EMBL" id="MBB2205740.1"/>
    </source>
</evidence>
<evidence type="ECO:0000256" key="1">
    <source>
        <dbReference type="PIRSR" id="PIRSR613078-1"/>
    </source>
</evidence>
<gene>
    <name evidence="3" type="ORF">HLH27_12040</name>
</gene>
<proteinExistence type="predicted"/>
<dbReference type="PANTHER" id="PTHR48100:SF1">
    <property type="entry name" value="HISTIDINE PHOSPHATASE FAMILY PROTEIN-RELATED"/>
    <property type="match status" value="1"/>
</dbReference>
<evidence type="ECO:0000256" key="2">
    <source>
        <dbReference type="PIRSR" id="PIRSR613078-2"/>
    </source>
</evidence>
<comment type="caution">
    <text evidence="3">The sequence shown here is derived from an EMBL/GenBank/DDBJ whole genome shotgun (WGS) entry which is preliminary data.</text>
</comment>